<dbReference type="InterPro" id="IPR036864">
    <property type="entry name" value="Zn2-C6_fun-type_DNA-bd_sf"/>
</dbReference>
<evidence type="ECO:0000256" key="7">
    <source>
        <dbReference type="SAM" id="Phobius"/>
    </source>
</evidence>
<dbReference type="Pfam" id="PF11951">
    <property type="entry name" value="Fungal_trans_2"/>
    <property type="match status" value="1"/>
</dbReference>
<dbReference type="Pfam" id="PF13826">
    <property type="entry name" value="Monooxy_af470-like"/>
    <property type="match status" value="1"/>
</dbReference>
<accession>A0A370BN27</accession>
<reference evidence="9 10" key="1">
    <citation type="submission" date="2018-07" db="EMBL/GenBank/DDBJ databases">
        <title>Section-level genome sequencing of Aspergillus section Nigri to investigate inter- and intra-species variation.</title>
        <authorList>
            <consortium name="DOE Joint Genome Institute"/>
            <person name="Vesth T.C."/>
            <person name="Nybo J.L."/>
            <person name="Theobald S."/>
            <person name="Frisvad J.C."/>
            <person name="Larsen T.O."/>
            <person name="Nielsen K.F."/>
            <person name="Hoof J.B."/>
            <person name="Brandl J."/>
            <person name="Salamov A."/>
            <person name="Riley R."/>
            <person name="Gladden J.M."/>
            <person name="Phatale P."/>
            <person name="Nielsen M.T."/>
            <person name="Lyhne E.K."/>
            <person name="Kogle M.E."/>
            <person name="Strasser K."/>
            <person name="McDonnell E."/>
            <person name="Barry K."/>
            <person name="Clum A."/>
            <person name="Chen C."/>
            <person name="Nolan M."/>
            <person name="Sandor L."/>
            <person name="Kuo A."/>
            <person name="Lipzen A."/>
            <person name="Hainaut M."/>
            <person name="Drula E."/>
            <person name="Tsang A."/>
            <person name="Magnuson J.K."/>
            <person name="Henrissat B."/>
            <person name="Wiebenga A."/>
            <person name="Simmons B.A."/>
            <person name="Makela M.R."/>
            <person name="De vries R.P."/>
            <person name="Grigoriev I.V."/>
            <person name="Mortensen U.H."/>
            <person name="Baker S.E."/>
            <person name="Andersen M.R."/>
        </authorList>
    </citation>
    <scope>NUCLEOTIDE SEQUENCE [LARGE SCALE GENOMIC DNA]</scope>
    <source>
        <strain evidence="9 10">ATCC 13496</strain>
    </source>
</reference>
<dbReference type="SMART" id="SM00066">
    <property type="entry name" value="GAL4"/>
    <property type="match status" value="1"/>
</dbReference>
<evidence type="ECO:0000256" key="3">
    <source>
        <dbReference type="ARBA" id="ARBA00023015"/>
    </source>
</evidence>
<dbReference type="InterPro" id="IPR052360">
    <property type="entry name" value="Transcr_Regulatory_Proteins"/>
</dbReference>
<dbReference type="PANTHER" id="PTHR36206:SF16">
    <property type="entry name" value="TRANSCRIPTION FACTOR DOMAIN-CONTAINING PROTEIN-RELATED"/>
    <property type="match status" value="1"/>
</dbReference>
<dbReference type="InterPro" id="IPR001138">
    <property type="entry name" value="Zn2Cys6_DnaBD"/>
</dbReference>
<dbReference type="PROSITE" id="PS00463">
    <property type="entry name" value="ZN2_CY6_FUNGAL_1"/>
    <property type="match status" value="1"/>
</dbReference>
<keyword evidence="6" id="KW-0539">Nucleus</keyword>
<dbReference type="GO" id="GO:0008270">
    <property type="term" value="F:zinc ion binding"/>
    <property type="evidence" value="ECO:0007669"/>
    <property type="project" value="InterPro"/>
</dbReference>
<keyword evidence="7" id="KW-0472">Membrane</keyword>
<proteinExistence type="predicted"/>
<dbReference type="Gene3D" id="4.10.240.10">
    <property type="entry name" value="Zn(2)-C6 fungal-type DNA-binding domain"/>
    <property type="match status" value="1"/>
</dbReference>
<keyword evidence="4" id="KW-0238">DNA-binding</keyword>
<evidence type="ECO:0000256" key="6">
    <source>
        <dbReference type="ARBA" id="ARBA00023242"/>
    </source>
</evidence>
<sequence length="874" mass="97918">MVRDNLTLSSWLLLGGLMQGGACLLLGPLSLLPTAAILLYRFIDHLLMACHITPNRYMTGSIPIKRSAQYPRPDGTFGSEPAGESIVVFHLGARCHHPLGMLAPGMKELGESADKMSRNMRANPVKYGLLGTSHWLKTDSPAGNETMTVFYLRDYAALHQFAHDDIHMEGVRWWSRIAKDHPHLAIYHETYLVPRGQWENIYINGFPTGIADTWFPVQAADDNKEKNPEVVEKWVRPLVDARDGVLRSASKRLQLTRLEGREKEHDDIDRAVPTRPVSHSVPAYFSLSGSHSPFSPLLAYGQDSEMTTTVAPSPPPTPLPMDSMNKFSTPAPSRLGSMNRRFGGKRSRTGCRTCRARRVKCDETPGACRRCTSAGRVCDGYEVQRLPLMRDPWTKISPELRSGFQWVITSDESRCFSYFQHHTVPTFREMFDSSLWQHLVLQIGQSEPAVYHATVALSAIHQDAESRGMPLAANFPGRSQGPWLRFAQEQLGRAFQSLTRRRASSDPWLRNVTLLCCLLFVLSDLLQGDYDDAFTHLQSGLRILCELQAARELVAPTPRQELVEHCLVAAFAQLDMSTAHYGLGGPLLCIDSLPTQWQSQPTSAVAFANLEEARTAFNLVTSAGYRFMISGEEILLGDIKRNYATIQSTQLRVRSLASRFWRSFEPFYHNSYHLLNHKEQRSVELIHLQYLGLMVSLETIPLADNPAALAAVTPAIEKVVSLAESIMTRFPERPTISIDVGVLPPLYNGALVCQDYRVRWRAIKLLRAWPHREGPFDSNWILALAEEALRLDLLADPAVSLDRDTAPSPSDDDEFAPGRMLQDLNDRRSRIKQSLAKTREGLDDGGSPADYLGAVKCVSGWSCMRAFRARFPDC</sequence>
<dbReference type="Proteomes" id="UP000253845">
    <property type="component" value="Unassembled WGS sequence"/>
</dbReference>
<keyword evidence="7" id="KW-1133">Transmembrane helix</keyword>
<keyword evidence="3" id="KW-0805">Transcription regulation</keyword>
<evidence type="ECO:0000256" key="1">
    <source>
        <dbReference type="ARBA" id="ARBA00022723"/>
    </source>
</evidence>
<evidence type="ECO:0000256" key="5">
    <source>
        <dbReference type="ARBA" id="ARBA00023163"/>
    </source>
</evidence>
<name>A0A370BN27_ASPNG</name>
<dbReference type="InterPro" id="IPR021858">
    <property type="entry name" value="Fun_TF"/>
</dbReference>
<dbReference type="GO" id="GO:0009893">
    <property type="term" value="P:positive regulation of metabolic process"/>
    <property type="evidence" value="ECO:0007669"/>
    <property type="project" value="UniProtKB-ARBA"/>
</dbReference>
<dbReference type="GO" id="GO:0003677">
    <property type="term" value="F:DNA binding"/>
    <property type="evidence" value="ECO:0007669"/>
    <property type="project" value="UniProtKB-KW"/>
</dbReference>
<dbReference type="EMBL" id="KZ851956">
    <property type="protein sequence ID" value="RDH14919.1"/>
    <property type="molecule type" value="Genomic_DNA"/>
</dbReference>
<evidence type="ECO:0000259" key="8">
    <source>
        <dbReference type="PROSITE" id="PS50048"/>
    </source>
</evidence>
<protein>
    <recommendedName>
        <fullName evidence="8">Zn(2)-C6 fungal-type domain-containing protein</fullName>
    </recommendedName>
</protein>
<evidence type="ECO:0000256" key="4">
    <source>
        <dbReference type="ARBA" id="ARBA00023125"/>
    </source>
</evidence>
<dbReference type="Pfam" id="PF00172">
    <property type="entry name" value="Zn_clus"/>
    <property type="match status" value="1"/>
</dbReference>
<evidence type="ECO:0000313" key="9">
    <source>
        <dbReference type="EMBL" id="RDH14919.1"/>
    </source>
</evidence>
<dbReference type="SUPFAM" id="SSF57701">
    <property type="entry name" value="Zn2/Cys6 DNA-binding domain"/>
    <property type="match status" value="1"/>
</dbReference>
<dbReference type="AlphaFoldDB" id="A0A370BN27"/>
<dbReference type="GO" id="GO:0000981">
    <property type="term" value="F:DNA-binding transcription factor activity, RNA polymerase II-specific"/>
    <property type="evidence" value="ECO:0007669"/>
    <property type="project" value="InterPro"/>
</dbReference>
<organism evidence="9 10">
    <name type="scientific">Aspergillus niger ATCC 13496</name>
    <dbReference type="NCBI Taxonomy" id="1353008"/>
    <lineage>
        <taxon>Eukaryota</taxon>
        <taxon>Fungi</taxon>
        <taxon>Dikarya</taxon>
        <taxon>Ascomycota</taxon>
        <taxon>Pezizomycotina</taxon>
        <taxon>Eurotiomycetes</taxon>
        <taxon>Eurotiomycetidae</taxon>
        <taxon>Eurotiales</taxon>
        <taxon>Aspergillaceae</taxon>
        <taxon>Aspergillus</taxon>
        <taxon>Aspergillus subgen. Circumdati</taxon>
    </lineage>
</organism>
<keyword evidence="7" id="KW-0812">Transmembrane</keyword>
<gene>
    <name evidence="9" type="ORF">M747DRAFT_319074</name>
</gene>
<dbReference type="PROSITE" id="PS50048">
    <property type="entry name" value="ZN2_CY6_FUNGAL_2"/>
    <property type="match status" value="1"/>
</dbReference>
<keyword evidence="5" id="KW-0804">Transcription</keyword>
<feature type="domain" description="Zn(2)-C6 fungal-type" evidence="8">
    <location>
        <begin position="350"/>
        <end position="378"/>
    </location>
</feature>
<dbReference type="VEuPathDB" id="FungiDB:M747DRAFT_319074"/>
<dbReference type="CDD" id="cd00067">
    <property type="entry name" value="GAL4"/>
    <property type="match status" value="1"/>
</dbReference>
<evidence type="ECO:0000313" key="10">
    <source>
        <dbReference type="Proteomes" id="UP000253845"/>
    </source>
</evidence>
<keyword evidence="2" id="KW-0862">Zinc</keyword>
<feature type="transmembrane region" description="Helical" evidence="7">
    <location>
        <begin position="12"/>
        <end position="40"/>
    </location>
</feature>
<evidence type="ECO:0000256" key="2">
    <source>
        <dbReference type="ARBA" id="ARBA00022833"/>
    </source>
</evidence>
<dbReference type="PANTHER" id="PTHR36206">
    <property type="entry name" value="ASPERCRYPTIN BIOSYNTHESIS CLUSTER-SPECIFIC TRANSCRIPTION REGULATOR ATNN-RELATED"/>
    <property type="match status" value="1"/>
</dbReference>
<keyword evidence="1" id="KW-0479">Metal-binding</keyword>
<dbReference type="InterPro" id="IPR025444">
    <property type="entry name" value="Monooxy_af470"/>
</dbReference>